<protein>
    <submittedName>
        <fullName evidence="1">Uncharacterized protein</fullName>
    </submittedName>
</protein>
<dbReference type="EMBL" id="HBUF01048201">
    <property type="protein sequence ID" value="CAG6620648.1"/>
    <property type="molecule type" value="Transcribed_RNA"/>
</dbReference>
<reference evidence="1" key="1">
    <citation type="submission" date="2021-05" db="EMBL/GenBank/DDBJ databases">
        <authorList>
            <person name="Alioto T."/>
            <person name="Alioto T."/>
            <person name="Gomez Garrido J."/>
        </authorList>
    </citation>
    <scope>NUCLEOTIDE SEQUENCE</scope>
</reference>
<proteinExistence type="predicted"/>
<dbReference type="AlphaFoldDB" id="A0A8D8Q136"/>
<sequence length="102" mass="11956">MKDAITSVSYERRHYLYRSKLRDTKPVHTCWKNHPTFCWMSSCLFTFVVSDFLSDLSSNFYHPSSQEANCKLKVKSKQCVHYKQNFITSNFLSDPTSVNCTI</sequence>
<evidence type="ECO:0000313" key="1">
    <source>
        <dbReference type="EMBL" id="CAG6620648.1"/>
    </source>
</evidence>
<name>A0A8D8Q136_9HEMI</name>
<organism evidence="1">
    <name type="scientific">Cacopsylla melanoneura</name>
    <dbReference type="NCBI Taxonomy" id="428564"/>
    <lineage>
        <taxon>Eukaryota</taxon>
        <taxon>Metazoa</taxon>
        <taxon>Ecdysozoa</taxon>
        <taxon>Arthropoda</taxon>
        <taxon>Hexapoda</taxon>
        <taxon>Insecta</taxon>
        <taxon>Pterygota</taxon>
        <taxon>Neoptera</taxon>
        <taxon>Paraneoptera</taxon>
        <taxon>Hemiptera</taxon>
        <taxon>Sternorrhyncha</taxon>
        <taxon>Psylloidea</taxon>
        <taxon>Psyllidae</taxon>
        <taxon>Psyllinae</taxon>
        <taxon>Cacopsylla</taxon>
    </lineage>
</organism>
<accession>A0A8D8Q136</accession>